<sequence length="285" mass="29374">MTQATQEQETAITVNRGLILLRYATGSAHGPSPFAIVKPMPTSAPFLEVISTPGVVSGFLSAPGDFAIVRAEQPGQLLVKIVARAAGDPLEASFRIEPLSGDQAAPVDAQVAPASEQGAPCLLAHVARRGDLQTALGAWIGGPDAPAPIEGLEVRGAFPNGVSLDLQPLLATNPPRWMDWAGPGTFVGTRSRALPLAGLRLRLSGAAAENFEIVASALFLGAPVVSRRGREIEIVSAAGADPLVGLRVELSPAAVGDVSVANWAPAARPPESKLKVFRAMANAVA</sequence>
<dbReference type="Proteomes" id="UP000198418">
    <property type="component" value="Unassembled WGS sequence"/>
</dbReference>
<dbReference type="AlphaFoldDB" id="A0A212QM12"/>
<protein>
    <submittedName>
        <fullName evidence="1">Uncharacterized protein</fullName>
    </submittedName>
</protein>
<evidence type="ECO:0000313" key="1">
    <source>
        <dbReference type="EMBL" id="SNB60433.1"/>
    </source>
</evidence>
<organism evidence="1 2">
    <name type="scientific">Rhodoblastus acidophilus</name>
    <name type="common">Rhodopseudomonas acidophila</name>
    <dbReference type="NCBI Taxonomy" id="1074"/>
    <lineage>
        <taxon>Bacteria</taxon>
        <taxon>Pseudomonadati</taxon>
        <taxon>Pseudomonadota</taxon>
        <taxon>Alphaproteobacteria</taxon>
        <taxon>Hyphomicrobiales</taxon>
        <taxon>Rhodoblastaceae</taxon>
        <taxon>Rhodoblastus</taxon>
    </lineage>
</organism>
<accession>A0A212QM12</accession>
<dbReference type="OrthoDB" id="8021518at2"/>
<reference evidence="2" key="1">
    <citation type="submission" date="2017-06" db="EMBL/GenBank/DDBJ databases">
        <authorList>
            <person name="Varghese N."/>
            <person name="Submissions S."/>
        </authorList>
    </citation>
    <scope>NUCLEOTIDE SEQUENCE [LARGE SCALE GENOMIC DNA]</scope>
    <source>
        <strain evidence="2">DSM 137</strain>
    </source>
</reference>
<name>A0A212QM12_RHOAC</name>
<dbReference type="RefSeq" id="WP_088519237.1">
    <property type="nucleotide sequence ID" value="NZ_FYDG01000001.1"/>
</dbReference>
<evidence type="ECO:0000313" key="2">
    <source>
        <dbReference type="Proteomes" id="UP000198418"/>
    </source>
</evidence>
<dbReference type="EMBL" id="FYDG01000001">
    <property type="protein sequence ID" value="SNB60433.1"/>
    <property type="molecule type" value="Genomic_DNA"/>
</dbReference>
<proteinExistence type="predicted"/>
<gene>
    <name evidence="1" type="ORF">SAMN06265338_101809</name>
</gene>
<keyword evidence="2" id="KW-1185">Reference proteome</keyword>